<dbReference type="InterPro" id="IPR012902">
    <property type="entry name" value="N_methyl_site"/>
</dbReference>
<feature type="transmembrane region" description="Helical" evidence="1">
    <location>
        <begin position="12"/>
        <end position="31"/>
    </location>
</feature>
<proteinExistence type="predicted"/>
<protein>
    <recommendedName>
        <fullName evidence="4">Type II secretion system protein GspG C-terminal domain-containing protein</fullName>
    </recommendedName>
</protein>
<reference evidence="2 3" key="1">
    <citation type="submission" date="2017-07" db="EMBL/GenBank/DDBJ databases">
        <title>Recovery of genomes from metagenomes via a dereplication, aggregation, and scoring strategy.</title>
        <authorList>
            <person name="Sieber C.M."/>
            <person name="Probst A.J."/>
            <person name="Sharrar A."/>
            <person name="Thomas B.C."/>
            <person name="Hess M."/>
            <person name="Tringe S.G."/>
            <person name="Banfield J.F."/>
        </authorList>
    </citation>
    <scope>NUCLEOTIDE SEQUENCE [LARGE SCALE GENOMIC DNA]</scope>
    <source>
        <strain evidence="2">JGI_Cruoil_03_51_56</strain>
    </source>
</reference>
<organism evidence="2 3">
    <name type="scientific">candidate division WOR-3 bacterium JGI_Cruoil_03_51_56</name>
    <dbReference type="NCBI Taxonomy" id="1973747"/>
    <lineage>
        <taxon>Bacteria</taxon>
        <taxon>Bacteria division WOR-3</taxon>
    </lineage>
</organism>
<dbReference type="Proteomes" id="UP000215559">
    <property type="component" value="Unassembled WGS sequence"/>
</dbReference>
<name>A0A235BSS6_UNCW3</name>
<evidence type="ECO:0008006" key="4">
    <source>
        <dbReference type="Google" id="ProtNLM"/>
    </source>
</evidence>
<sequence>MKLPRMSSRGVTLLELLIVMMILSIILTAAVKTWDVTLERGRFESTRRRLDQLAGVIVGNPDYTVAGQRVDFGYIGDLGKLPDSLSDLVQDHTGLAHDSSGWRGPYIRATFNESPEGYRTDAWGDTIAYNRDSLFVRSYGGYGLADRSKWITRRFSYTKKELTGNEVTGQMLDVHGNPPPSDSIVLHPLRFGVILDYPINGKVRSVKAPIDINGQFDFIAVSQGTYPLRVYYFEDVPPPSKAETTLKYITVYPGIGARDLQMRVNVDWEIGLHQ</sequence>
<keyword evidence="1" id="KW-0812">Transmembrane</keyword>
<keyword evidence="1" id="KW-1133">Transmembrane helix</keyword>
<evidence type="ECO:0000313" key="2">
    <source>
        <dbReference type="EMBL" id="OYD15294.1"/>
    </source>
</evidence>
<evidence type="ECO:0000313" key="3">
    <source>
        <dbReference type="Proteomes" id="UP000215559"/>
    </source>
</evidence>
<evidence type="ECO:0000256" key="1">
    <source>
        <dbReference type="SAM" id="Phobius"/>
    </source>
</evidence>
<keyword evidence="1" id="KW-0472">Membrane</keyword>
<dbReference type="Pfam" id="PF07963">
    <property type="entry name" value="N_methyl"/>
    <property type="match status" value="1"/>
</dbReference>
<accession>A0A235BSS6</accession>
<dbReference type="AlphaFoldDB" id="A0A235BSS6"/>
<dbReference type="InterPro" id="IPR045584">
    <property type="entry name" value="Pilin-like"/>
</dbReference>
<gene>
    <name evidence="2" type="ORF">CH330_06090</name>
</gene>
<comment type="caution">
    <text evidence="2">The sequence shown here is derived from an EMBL/GenBank/DDBJ whole genome shotgun (WGS) entry which is preliminary data.</text>
</comment>
<dbReference type="EMBL" id="NOZP01000113">
    <property type="protein sequence ID" value="OYD15294.1"/>
    <property type="molecule type" value="Genomic_DNA"/>
</dbReference>
<dbReference type="PROSITE" id="PS00409">
    <property type="entry name" value="PROKAR_NTER_METHYL"/>
    <property type="match status" value="1"/>
</dbReference>
<dbReference type="NCBIfam" id="TIGR02532">
    <property type="entry name" value="IV_pilin_GFxxxE"/>
    <property type="match status" value="1"/>
</dbReference>
<dbReference type="SUPFAM" id="SSF54523">
    <property type="entry name" value="Pili subunits"/>
    <property type="match status" value="1"/>
</dbReference>